<evidence type="ECO:0000256" key="1">
    <source>
        <dbReference type="SAM" id="MobiDB-lite"/>
    </source>
</evidence>
<sequence>MHGFNRSSILSMVMIISLATALPAPSSHLAKRVVKYVADSEPLIEVTYMTTTDYYRDPMKLNECFTNFSRPANTQFMAITTPDHEVAINYYLDTECTEFDFSILSEYNNYTGEFASAKYAGQFLDAKPGLYENTEFSPTVLFDQDPDGANHDGPVGPKNPKPQQQQGNTPTAAGAGAGAGTGSVGFIIGAGLVSILTIAGILALGVFLYRKHQNGGGRGDSKFMTLATGRDDYDDEVGLTGENGPHSSALMQSRVGVSFDDERFPAKYRDEEAESDDEDDDRVELGAYPQNPTGPTQCRAEPDTKPQNQKSP</sequence>
<evidence type="ECO:0000256" key="3">
    <source>
        <dbReference type="SAM" id="SignalP"/>
    </source>
</evidence>
<proteinExistence type="predicted"/>
<keyword evidence="3" id="KW-0732">Signal</keyword>
<accession>A0A9P5VGK5</accession>
<gene>
    <name evidence="4" type="ORF">BG006_002561</name>
</gene>
<comment type="caution">
    <text evidence="4">The sequence shown here is derived from an EMBL/GenBank/DDBJ whole genome shotgun (WGS) entry which is preliminary data.</text>
</comment>
<dbReference type="EMBL" id="JAAAUY010001604">
    <property type="protein sequence ID" value="KAF9321800.1"/>
    <property type="molecule type" value="Genomic_DNA"/>
</dbReference>
<dbReference type="AlphaFoldDB" id="A0A9P5VGK5"/>
<feature type="signal peptide" evidence="3">
    <location>
        <begin position="1"/>
        <end position="21"/>
    </location>
</feature>
<feature type="chain" id="PRO_5040451328" evidence="3">
    <location>
        <begin position="22"/>
        <end position="312"/>
    </location>
</feature>
<keyword evidence="2" id="KW-0472">Membrane</keyword>
<feature type="region of interest" description="Disordered" evidence="1">
    <location>
        <begin position="141"/>
        <end position="176"/>
    </location>
</feature>
<evidence type="ECO:0000256" key="2">
    <source>
        <dbReference type="SAM" id="Phobius"/>
    </source>
</evidence>
<feature type="compositionally biased region" description="Low complexity" evidence="1">
    <location>
        <begin position="156"/>
        <end position="174"/>
    </location>
</feature>
<name>A0A9P5VGK5_9FUNG</name>
<keyword evidence="5" id="KW-1185">Reference proteome</keyword>
<feature type="compositionally biased region" description="Acidic residues" evidence="1">
    <location>
        <begin position="271"/>
        <end position="282"/>
    </location>
</feature>
<evidence type="ECO:0000313" key="4">
    <source>
        <dbReference type="EMBL" id="KAF9321800.1"/>
    </source>
</evidence>
<evidence type="ECO:0000313" key="5">
    <source>
        <dbReference type="Proteomes" id="UP000696485"/>
    </source>
</evidence>
<reference evidence="4" key="1">
    <citation type="journal article" date="2020" name="Fungal Divers.">
        <title>Resolving the Mortierellaceae phylogeny through synthesis of multi-gene phylogenetics and phylogenomics.</title>
        <authorList>
            <person name="Vandepol N."/>
            <person name="Liber J."/>
            <person name="Desiro A."/>
            <person name="Na H."/>
            <person name="Kennedy M."/>
            <person name="Barry K."/>
            <person name="Grigoriev I.V."/>
            <person name="Miller A.N."/>
            <person name="O'Donnell K."/>
            <person name="Stajich J.E."/>
            <person name="Bonito G."/>
        </authorList>
    </citation>
    <scope>NUCLEOTIDE SEQUENCE</scope>
    <source>
        <strain evidence="4">NVP1</strain>
    </source>
</reference>
<feature type="region of interest" description="Disordered" evidence="1">
    <location>
        <begin position="261"/>
        <end position="312"/>
    </location>
</feature>
<feature type="compositionally biased region" description="Basic and acidic residues" evidence="1">
    <location>
        <begin position="261"/>
        <end position="270"/>
    </location>
</feature>
<feature type="transmembrane region" description="Helical" evidence="2">
    <location>
        <begin position="186"/>
        <end position="209"/>
    </location>
</feature>
<keyword evidence="2" id="KW-1133">Transmembrane helix</keyword>
<keyword evidence="2" id="KW-0812">Transmembrane</keyword>
<protein>
    <submittedName>
        <fullName evidence="4">Uncharacterized protein</fullName>
    </submittedName>
</protein>
<organism evidence="4 5">
    <name type="scientific">Podila minutissima</name>
    <dbReference type="NCBI Taxonomy" id="64525"/>
    <lineage>
        <taxon>Eukaryota</taxon>
        <taxon>Fungi</taxon>
        <taxon>Fungi incertae sedis</taxon>
        <taxon>Mucoromycota</taxon>
        <taxon>Mortierellomycotina</taxon>
        <taxon>Mortierellomycetes</taxon>
        <taxon>Mortierellales</taxon>
        <taxon>Mortierellaceae</taxon>
        <taxon>Podila</taxon>
    </lineage>
</organism>
<dbReference type="Proteomes" id="UP000696485">
    <property type="component" value="Unassembled WGS sequence"/>
</dbReference>